<evidence type="ECO:0000313" key="2">
    <source>
        <dbReference type="EMBL" id="PHZ15508.1"/>
    </source>
</evidence>
<name>A0A2G4T3C3_RHIZD</name>
<dbReference type="STRING" id="1340429.A0A2G4T3C3"/>
<organism evidence="2 3">
    <name type="scientific">Rhizopus microsporus ATCC 52813</name>
    <dbReference type="NCBI Taxonomy" id="1340429"/>
    <lineage>
        <taxon>Eukaryota</taxon>
        <taxon>Fungi</taxon>
        <taxon>Fungi incertae sedis</taxon>
        <taxon>Mucoromycota</taxon>
        <taxon>Mucoromycotina</taxon>
        <taxon>Mucoromycetes</taxon>
        <taxon>Mucorales</taxon>
        <taxon>Mucorineae</taxon>
        <taxon>Rhizopodaceae</taxon>
        <taxon>Rhizopus</taxon>
    </lineage>
</organism>
<protein>
    <submittedName>
        <fullName evidence="2">Uncharacterized protein</fullName>
    </submittedName>
</protein>
<evidence type="ECO:0000313" key="3">
    <source>
        <dbReference type="Proteomes" id="UP000242254"/>
    </source>
</evidence>
<evidence type="ECO:0000256" key="1">
    <source>
        <dbReference type="SAM" id="MobiDB-lite"/>
    </source>
</evidence>
<feature type="region of interest" description="Disordered" evidence="1">
    <location>
        <begin position="1"/>
        <end position="21"/>
    </location>
</feature>
<dbReference type="GeneID" id="35446829"/>
<keyword evidence="3" id="KW-1185">Reference proteome</keyword>
<proteinExistence type="predicted"/>
<dbReference type="Proteomes" id="UP000242254">
    <property type="component" value="Unassembled WGS sequence"/>
</dbReference>
<reference evidence="2 3" key="1">
    <citation type="journal article" date="2016" name="Proc. Natl. Acad. Sci. U.S.A.">
        <title>Lipid metabolic changes in an early divergent fungus govern the establishment of a mutualistic symbiosis with endobacteria.</title>
        <authorList>
            <person name="Lastovetsky O.A."/>
            <person name="Gaspar M.L."/>
            <person name="Mondo S.J."/>
            <person name="LaButti K.M."/>
            <person name="Sandor L."/>
            <person name="Grigoriev I.V."/>
            <person name="Henry S.A."/>
            <person name="Pawlowska T.E."/>
        </authorList>
    </citation>
    <scope>NUCLEOTIDE SEQUENCE [LARGE SCALE GENOMIC DNA]</scope>
    <source>
        <strain evidence="2 3">ATCC 52813</strain>
    </source>
</reference>
<dbReference type="RefSeq" id="XP_023469216.1">
    <property type="nucleotide sequence ID" value="XM_023615841.1"/>
</dbReference>
<dbReference type="InterPro" id="IPR012471">
    <property type="entry name" value="DUF1690"/>
</dbReference>
<dbReference type="Pfam" id="PF07956">
    <property type="entry name" value="DUF1690"/>
    <property type="match status" value="1"/>
</dbReference>
<accession>A0A2G4T3C3</accession>
<gene>
    <name evidence="2" type="ORF">RHIMIDRAFT_89690</name>
</gene>
<dbReference type="EMBL" id="KZ303844">
    <property type="protein sequence ID" value="PHZ15508.1"/>
    <property type="molecule type" value="Genomic_DNA"/>
</dbReference>
<dbReference type="AlphaFoldDB" id="A0A2G4T3C3"/>
<sequence length="69" mass="8181">MKEDIEDMIAKMKRTPPADIPKDVAERQEALIVCYRNNQTRPLDCWAEVEEFKNVVAHEQRKFVANHQR</sequence>